<dbReference type="PANTHER" id="PTHR43685:SF5">
    <property type="entry name" value="GLYCOSYLTRANSFERASE EPSE-RELATED"/>
    <property type="match status" value="1"/>
</dbReference>
<feature type="domain" description="Glycosyltransferase 2-like" evidence="5">
    <location>
        <begin position="4"/>
        <end position="162"/>
    </location>
</feature>
<sequence length="265" mass="30475">MGLSVLLSVYIKEKPDYLRACFDSLLAQSQPADQVVLVEDGPLTGALLQVIDDYAARLPLVRVRLEQNQGLARALNHGLQHCSHDLVARMDTDDVALPQRFERQLAYMAAHPDVDVASAWIEERNQGMEQVFHLKKLPEHHEQLKGFAKKRSPFSHPVTIFRKQAVLDVGGYPQVFPEDYGLWSLMLVRGYRFGNIPEVLLYMRTDEDFIARRGLTFFKGEIGLLRFQRQIGFLSPLEYWLNLGLRAAIRLPPPAVRRFLYRYSR</sequence>
<dbReference type="InterPro" id="IPR050834">
    <property type="entry name" value="Glycosyltransf_2"/>
</dbReference>
<evidence type="ECO:0000256" key="3">
    <source>
        <dbReference type="ARBA" id="ARBA00022676"/>
    </source>
</evidence>
<dbReference type="PANTHER" id="PTHR43685">
    <property type="entry name" value="GLYCOSYLTRANSFERASE"/>
    <property type="match status" value="1"/>
</dbReference>
<comment type="similarity">
    <text evidence="1">Belongs to the glycosyltransferase 2 family.</text>
</comment>
<proteinExistence type="inferred from homology"/>
<dbReference type="Proteomes" id="UP000429555">
    <property type="component" value="Unassembled WGS sequence"/>
</dbReference>
<dbReference type="EMBL" id="WKJZ01000001">
    <property type="protein sequence ID" value="MVW76081.1"/>
    <property type="molecule type" value="Genomic_DNA"/>
</dbReference>
<dbReference type="Gene3D" id="3.90.550.10">
    <property type="entry name" value="Spore Coat Polysaccharide Biosynthesis Protein SpsA, Chain A"/>
    <property type="match status" value="1"/>
</dbReference>
<evidence type="ECO:0000256" key="1">
    <source>
        <dbReference type="ARBA" id="ARBA00006739"/>
    </source>
</evidence>
<dbReference type="SUPFAM" id="SSF53448">
    <property type="entry name" value="Nucleotide-diphospho-sugar transferases"/>
    <property type="match status" value="1"/>
</dbReference>
<dbReference type="InterPro" id="IPR001173">
    <property type="entry name" value="Glyco_trans_2-like"/>
</dbReference>
<dbReference type="RefSeq" id="WP_160345776.1">
    <property type="nucleotide sequence ID" value="NZ_WKJZ01000001.1"/>
</dbReference>
<evidence type="ECO:0000256" key="4">
    <source>
        <dbReference type="ARBA" id="ARBA00022679"/>
    </source>
</evidence>
<evidence type="ECO:0000259" key="5">
    <source>
        <dbReference type="Pfam" id="PF00535"/>
    </source>
</evidence>
<evidence type="ECO:0000256" key="2">
    <source>
        <dbReference type="ARBA" id="ARBA00022519"/>
    </source>
</evidence>
<accession>A0A6I4KWL0</accession>
<keyword evidence="4 6" id="KW-0808">Transferase</keyword>
<keyword evidence="7" id="KW-1185">Reference proteome</keyword>
<keyword evidence="2" id="KW-0997">Cell inner membrane</keyword>
<organism evidence="6 7">
    <name type="scientific">Pseudomonas xionganensis</name>
    <dbReference type="NCBI Taxonomy" id="2654845"/>
    <lineage>
        <taxon>Bacteria</taxon>
        <taxon>Pseudomonadati</taxon>
        <taxon>Pseudomonadota</taxon>
        <taxon>Gammaproteobacteria</taxon>
        <taxon>Pseudomonadales</taxon>
        <taxon>Pseudomonadaceae</taxon>
        <taxon>Pseudomonas</taxon>
    </lineage>
</organism>
<dbReference type="AlphaFoldDB" id="A0A6I4KWL0"/>
<keyword evidence="2" id="KW-1003">Cell membrane</keyword>
<protein>
    <submittedName>
        <fullName evidence="6">Glycosyltransferase</fullName>
    </submittedName>
</protein>
<gene>
    <name evidence="6" type="ORF">GJV18_12210</name>
</gene>
<dbReference type="InterPro" id="IPR029044">
    <property type="entry name" value="Nucleotide-diphossugar_trans"/>
</dbReference>
<reference evidence="6 7" key="1">
    <citation type="submission" date="2019-11" db="EMBL/GenBank/DDBJ databases">
        <title>Pseudomonas flavidum sp. nov., isolated from Baiyang Lake.</title>
        <authorList>
            <person name="Zhao Y."/>
        </authorList>
    </citation>
    <scope>NUCLEOTIDE SEQUENCE [LARGE SCALE GENOMIC DNA]</scope>
    <source>
        <strain evidence="7">R-22-3 w-18</strain>
    </source>
</reference>
<keyword evidence="3" id="KW-0328">Glycosyltransferase</keyword>
<evidence type="ECO:0000313" key="7">
    <source>
        <dbReference type="Proteomes" id="UP000429555"/>
    </source>
</evidence>
<comment type="caution">
    <text evidence="6">The sequence shown here is derived from an EMBL/GenBank/DDBJ whole genome shotgun (WGS) entry which is preliminary data.</text>
</comment>
<dbReference type="Pfam" id="PF00535">
    <property type="entry name" value="Glycos_transf_2"/>
    <property type="match status" value="1"/>
</dbReference>
<evidence type="ECO:0000313" key="6">
    <source>
        <dbReference type="EMBL" id="MVW76081.1"/>
    </source>
</evidence>
<name>A0A6I4KWL0_9PSED</name>
<dbReference type="GO" id="GO:0016757">
    <property type="term" value="F:glycosyltransferase activity"/>
    <property type="evidence" value="ECO:0007669"/>
    <property type="project" value="UniProtKB-KW"/>
</dbReference>
<keyword evidence="2" id="KW-0472">Membrane</keyword>